<dbReference type="EMBL" id="JARJCW010000001">
    <property type="protein sequence ID" value="KAJ7230680.1"/>
    <property type="molecule type" value="Genomic_DNA"/>
</dbReference>
<comment type="caution">
    <text evidence="1">The sequence shown here is derived from an EMBL/GenBank/DDBJ whole genome shotgun (WGS) entry which is preliminary data.</text>
</comment>
<name>A0AAD6YWD4_9AGAR</name>
<reference evidence="1" key="1">
    <citation type="submission" date="2023-03" db="EMBL/GenBank/DDBJ databases">
        <title>Massive genome expansion in bonnet fungi (Mycena s.s.) driven by repeated elements and novel gene families across ecological guilds.</title>
        <authorList>
            <consortium name="Lawrence Berkeley National Laboratory"/>
            <person name="Harder C.B."/>
            <person name="Miyauchi S."/>
            <person name="Viragh M."/>
            <person name="Kuo A."/>
            <person name="Thoen E."/>
            <person name="Andreopoulos B."/>
            <person name="Lu D."/>
            <person name="Skrede I."/>
            <person name="Drula E."/>
            <person name="Henrissat B."/>
            <person name="Morin E."/>
            <person name="Kohler A."/>
            <person name="Barry K."/>
            <person name="LaButti K."/>
            <person name="Morin E."/>
            <person name="Salamov A."/>
            <person name="Lipzen A."/>
            <person name="Mereny Z."/>
            <person name="Hegedus B."/>
            <person name="Baldrian P."/>
            <person name="Stursova M."/>
            <person name="Weitz H."/>
            <person name="Taylor A."/>
            <person name="Grigoriev I.V."/>
            <person name="Nagy L.G."/>
            <person name="Martin F."/>
            <person name="Kauserud H."/>
        </authorList>
    </citation>
    <scope>NUCLEOTIDE SEQUENCE</scope>
    <source>
        <strain evidence="1">9144</strain>
    </source>
</reference>
<evidence type="ECO:0000313" key="2">
    <source>
        <dbReference type="Proteomes" id="UP001219525"/>
    </source>
</evidence>
<keyword evidence="2" id="KW-1185">Reference proteome</keyword>
<dbReference type="Gene3D" id="3.30.1490.10">
    <property type="match status" value="1"/>
</dbReference>
<dbReference type="Proteomes" id="UP001219525">
    <property type="component" value="Unassembled WGS sequence"/>
</dbReference>
<gene>
    <name evidence="1" type="ORF">GGX14DRAFT_554162</name>
</gene>
<evidence type="ECO:0000313" key="1">
    <source>
        <dbReference type="EMBL" id="KAJ7230680.1"/>
    </source>
</evidence>
<proteinExistence type="predicted"/>
<sequence>MEIISKPSKRVFMELAELRQLCTGRRAQNMKPLGLGEIIVVRTQDAENEWLEAREAVQMKLAGEVICRAHAAHASRTGTDYDPGLKVPDLNLKLLRMVGDPLGCSLANEAITAAGTSIARQRSHHGHWNEHRSPTNTNRFVLHCCRAPLYMGPAAGMSAARTMAVGMSTALHSDSGQCHMLPDRARSDCDDPLSRILRGSLAPRMRSAPVCPQSRRIWLQRVTRLGSVQLKADMPAMRAA</sequence>
<organism evidence="1 2">
    <name type="scientific">Mycena pura</name>
    <dbReference type="NCBI Taxonomy" id="153505"/>
    <lineage>
        <taxon>Eukaryota</taxon>
        <taxon>Fungi</taxon>
        <taxon>Dikarya</taxon>
        <taxon>Basidiomycota</taxon>
        <taxon>Agaricomycotina</taxon>
        <taxon>Agaricomycetes</taxon>
        <taxon>Agaricomycetidae</taxon>
        <taxon>Agaricales</taxon>
        <taxon>Marasmiineae</taxon>
        <taxon>Mycenaceae</taxon>
        <taxon>Mycena</taxon>
    </lineage>
</organism>
<dbReference type="AlphaFoldDB" id="A0AAD6YWD4"/>
<accession>A0AAD6YWD4</accession>
<protein>
    <submittedName>
        <fullName evidence="1">Uncharacterized protein</fullName>
    </submittedName>
</protein>